<protein>
    <submittedName>
        <fullName evidence="1">Uncharacterized protein</fullName>
    </submittedName>
</protein>
<dbReference type="EMBL" id="JAGTJS010000035">
    <property type="protein sequence ID" value="KAH7230784.1"/>
    <property type="molecule type" value="Genomic_DNA"/>
</dbReference>
<name>A0A9P9G3M5_FUSSL</name>
<organism evidence="1 2">
    <name type="scientific">Fusarium solani</name>
    <name type="common">Filamentous fungus</name>
    <dbReference type="NCBI Taxonomy" id="169388"/>
    <lineage>
        <taxon>Eukaryota</taxon>
        <taxon>Fungi</taxon>
        <taxon>Dikarya</taxon>
        <taxon>Ascomycota</taxon>
        <taxon>Pezizomycotina</taxon>
        <taxon>Sordariomycetes</taxon>
        <taxon>Hypocreomycetidae</taxon>
        <taxon>Hypocreales</taxon>
        <taxon>Nectriaceae</taxon>
        <taxon>Fusarium</taxon>
        <taxon>Fusarium solani species complex</taxon>
    </lineage>
</organism>
<keyword evidence="2" id="KW-1185">Reference proteome</keyword>
<dbReference type="AlphaFoldDB" id="A0A9P9G3M5"/>
<reference evidence="1" key="1">
    <citation type="journal article" date="2021" name="Nat. Commun.">
        <title>Genetic determinants of endophytism in the Arabidopsis root mycobiome.</title>
        <authorList>
            <person name="Mesny F."/>
            <person name="Miyauchi S."/>
            <person name="Thiergart T."/>
            <person name="Pickel B."/>
            <person name="Atanasova L."/>
            <person name="Karlsson M."/>
            <person name="Huettel B."/>
            <person name="Barry K.W."/>
            <person name="Haridas S."/>
            <person name="Chen C."/>
            <person name="Bauer D."/>
            <person name="Andreopoulos W."/>
            <person name="Pangilinan J."/>
            <person name="LaButti K."/>
            <person name="Riley R."/>
            <person name="Lipzen A."/>
            <person name="Clum A."/>
            <person name="Drula E."/>
            <person name="Henrissat B."/>
            <person name="Kohler A."/>
            <person name="Grigoriev I.V."/>
            <person name="Martin F.M."/>
            <person name="Hacquard S."/>
        </authorList>
    </citation>
    <scope>NUCLEOTIDE SEQUENCE</scope>
    <source>
        <strain evidence="1">FSSC 5 MPI-SDFR-AT-0091</strain>
    </source>
</reference>
<evidence type="ECO:0000313" key="2">
    <source>
        <dbReference type="Proteomes" id="UP000736672"/>
    </source>
</evidence>
<gene>
    <name evidence="1" type="ORF">B0J15DRAFT_472894</name>
</gene>
<sequence>MASSPAASVLGGLGMQVMMSAVSTQKTPSSLQLARFEGTVFFQSAWPVADLQVRSSVASEEPPLSDSSWPLVVVYLLEGMGDDLIVAVKEDAAQDTSRVPLYQDNSFPTYYTCDLGISEHSNILLKRSGNTIEPPSLHGSSYLEISAVRVTSQKDMRHQVKLDMCRTHADCSAHPVQLRMLYKQDDDDGTLKLLEKMQRILQPTRDALRPYPILAALPFRSL</sequence>
<dbReference type="Proteomes" id="UP000736672">
    <property type="component" value="Unassembled WGS sequence"/>
</dbReference>
<proteinExistence type="predicted"/>
<comment type="caution">
    <text evidence="1">The sequence shown here is derived from an EMBL/GenBank/DDBJ whole genome shotgun (WGS) entry which is preliminary data.</text>
</comment>
<evidence type="ECO:0000313" key="1">
    <source>
        <dbReference type="EMBL" id="KAH7230784.1"/>
    </source>
</evidence>
<accession>A0A9P9G3M5</accession>